<keyword evidence="2" id="KW-0238">DNA-binding</keyword>
<dbReference type="InterPro" id="IPR009351">
    <property type="entry name" value="AlkZ-like"/>
</dbReference>
<accession>A0ABV8T615</accession>
<gene>
    <name evidence="2" type="ORF">ACFPC0_01030</name>
</gene>
<keyword evidence="3" id="KW-1185">Reference proteome</keyword>
<reference evidence="3" key="1">
    <citation type="journal article" date="2019" name="Int. J. Syst. Evol. Microbiol.">
        <title>The Global Catalogue of Microorganisms (GCM) 10K type strain sequencing project: providing services to taxonomists for standard genome sequencing and annotation.</title>
        <authorList>
            <consortium name="The Broad Institute Genomics Platform"/>
            <consortium name="The Broad Institute Genome Sequencing Center for Infectious Disease"/>
            <person name="Wu L."/>
            <person name="Ma J."/>
        </authorList>
    </citation>
    <scope>NUCLEOTIDE SEQUENCE [LARGE SCALE GENOMIC DNA]</scope>
    <source>
        <strain evidence="3">PCU 347</strain>
    </source>
</reference>
<evidence type="ECO:0000256" key="1">
    <source>
        <dbReference type="SAM" id="MobiDB-lite"/>
    </source>
</evidence>
<evidence type="ECO:0000313" key="3">
    <source>
        <dbReference type="Proteomes" id="UP001595824"/>
    </source>
</evidence>
<dbReference type="RefSeq" id="WP_381736499.1">
    <property type="nucleotide sequence ID" value="NZ_JBHSDP010000002.1"/>
</dbReference>
<name>A0ABV8T615_9ACTN</name>
<organism evidence="2 3">
    <name type="scientific">Streptomyces andamanensis</name>
    <dbReference type="NCBI Taxonomy" id="1565035"/>
    <lineage>
        <taxon>Bacteria</taxon>
        <taxon>Bacillati</taxon>
        <taxon>Actinomycetota</taxon>
        <taxon>Actinomycetes</taxon>
        <taxon>Kitasatosporales</taxon>
        <taxon>Streptomycetaceae</taxon>
        <taxon>Streptomyces</taxon>
    </lineage>
</organism>
<dbReference type="PANTHER" id="PTHR38479">
    <property type="entry name" value="LMO0824 PROTEIN"/>
    <property type="match status" value="1"/>
</dbReference>
<sequence length="401" mass="43433">MAKTSPRTAPESAGPPVRHVTDRERRARLAVRHALAPAFRAGSPRAVTEAMTVLHATEPATVHLSCHARTTALTTADVDHALHTDRGLVKQLAMRRTLFVFPRDLLPAAWAGPSARVAATERARIVADTVKAGLAGDGHAWLDRARAEVVDLLATAADGRTAQEIRRALPLIDVKVSAASGVPWAASRVLTQLGASGDIVRGVNGAGWYTSRPRWTLMRHWLGDPPAALAPADGYREIVRRWLYTFGPGTEDDLLWWLGATRTIVRAALAGLGALPVTLDGGTTGWLLPDDLDEVTDPGPWAALLPVLDATVMGWRDRDFYLGPHRDQLFDRRGNAGTTAWVNGRVVGCWVQDPAGLVSLRLLERVTPTEQRLLDEQAQRLTAWLGGFRVGSVYSSPAMKS</sequence>
<dbReference type="EMBL" id="JBHSDP010000002">
    <property type="protein sequence ID" value="MFC4326434.1"/>
    <property type="molecule type" value="Genomic_DNA"/>
</dbReference>
<proteinExistence type="predicted"/>
<comment type="caution">
    <text evidence="2">The sequence shown here is derived from an EMBL/GenBank/DDBJ whole genome shotgun (WGS) entry which is preliminary data.</text>
</comment>
<dbReference type="GO" id="GO:0003677">
    <property type="term" value="F:DNA binding"/>
    <property type="evidence" value="ECO:0007669"/>
    <property type="project" value="UniProtKB-KW"/>
</dbReference>
<dbReference type="PANTHER" id="PTHR38479:SF2">
    <property type="entry name" value="WINGED HELIX DNA-BINDING DOMAIN-CONTAINING PROTEIN"/>
    <property type="match status" value="1"/>
</dbReference>
<protein>
    <submittedName>
        <fullName evidence="2">Winged helix DNA-binding domain-containing protein</fullName>
    </submittedName>
</protein>
<evidence type="ECO:0000313" key="2">
    <source>
        <dbReference type="EMBL" id="MFC4326434.1"/>
    </source>
</evidence>
<dbReference type="Pfam" id="PF06224">
    <property type="entry name" value="AlkZ-like"/>
    <property type="match status" value="1"/>
</dbReference>
<dbReference type="Proteomes" id="UP001595824">
    <property type="component" value="Unassembled WGS sequence"/>
</dbReference>
<feature type="region of interest" description="Disordered" evidence="1">
    <location>
        <begin position="1"/>
        <end position="21"/>
    </location>
</feature>